<keyword evidence="4" id="KW-1185">Reference proteome</keyword>
<dbReference type="InterPro" id="IPR045092">
    <property type="entry name" value="Rrp6-like"/>
</dbReference>
<dbReference type="GO" id="GO:0071038">
    <property type="term" value="P:TRAMP-dependent tRNA surveillance pathway"/>
    <property type="evidence" value="ECO:0007669"/>
    <property type="project" value="TreeGrafter"/>
</dbReference>
<dbReference type="GO" id="GO:0005730">
    <property type="term" value="C:nucleolus"/>
    <property type="evidence" value="ECO:0007669"/>
    <property type="project" value="TreeGrafter"/>
</dbReference>
<dbReference type="GO" id="GO:0003727">
    <property type="term" value="F:single-stranded RNA binding"/>
    <property type="evidence" value="ECO:0007669"/>
    <property type="project" value="TreeGrafter"/>
</dbReference>
<dbReference type="GO" id="GO:0071040">
    <property type="term" value="P:nuclear polyadenylation-dependent antisense transcript catabolic process"/>
    <property type="evidence" value="ECO:0007669"/>
    <property type="project" value="TreeGrafter"/>
</dbReference>
<proteinExistence type="predicted"/>
<dbReference type="GO" id="GO:0071039">
    <property type="term" value="P:nuclear polyadenylation-dependent CUT catabolic process"/>
    <property type="evidence" value="ECO:0007669"/>
    <property type="project" value="TreeGrafter"/>
</dbReference>
<dbReference type="Proteomes" id="UP000530660">
    <property type="component" value="Unassembled WGS sequence"/>
</dbReference>
<dbReference type="InterPro" id="IPR036397">
    <property type="entry name" value="RNaseH_sf"/>
</dbReference>
<dbReference type="GO" id="GO:0000175">
    <property type="term" value="F:3'-5'-RNA exonuclease activity"/>
    <property type="evidence" value="ECO:0007669"/>
    <property type="project" value="InterPro"/>
</dbReference>
<protein>
    <submittedName>
        <fullName evidence="3">Exosome component 10</fullName>
    </submittedName>
</protein>
<dbReference type="GO" id="GO:0000467">
    <property type="term" value="P:exonucleolytic trimming to generate mature 3'-end of 5.8S rRNA from tricistronic rRNA transcript (SSU-rRNA, 5.8S rRNA, LSU-rRNA)"/>
    <property type="evidence" value="ECO:0007669"/>
    <property type="project" value="InterPro"/>
</dbReference>
<feature type="compositionally biased region" description="Polar residues" evidence="1">
    <location>
        <begin position="446"/>
        <end position="462"/>
    </location>
</feature>
<evidence type="ECO:0000256" key="1">
    <source>
        <dbReference type="SAM" id="MobiDB-lite"/>
    </source>
</evidence>
<dbReference type="PANTHER" id="PTHR12124">
    <property type="entry name" value="POLYMYOSITIS/SCLERODERMA AUTOANTIGEN-RELATED"/>
    <property type="match status" value="1"/>
</dbReference>
<dbReference type="Gene3D" id="3.30.420.10">
    <property type="entry name" value="Ribonuclease H-like superfamily/Ribonuclease H"/>
    <property type="match status" value="1"/>
</dbReference>
<gene>
    <name evidence="3" type="primary">EXOSC10</name>
    <name evidence="3" type="ORF">F1559_000176</name>
</gene>
<evidence type="ECO:0000313" key="4">
    <source>
        <dbReference type="Proteomes" id="UP000530660"/>
    </source>
</evidence>
<dbReference type="InterPro" id="IPR002562">
    <property type="entry name" value="3'-5'_exonuclease_dom"/>
</dbReference>
<dbReference type="SMART" id="SM00474">
    <property type="entry name" value="35EXOc"/>
    <property type="match status" value="1"/>
</dbReference>
<feature type="domain" description="3'-5' exonuclease" evidence="2">
    <location>
        <begin position="74"/>
        <end position="296"/>
    </location>
</feature>
<evidence type="ECO:0000259" key="2">
    <source>
        <dbReference type="SMART" id="SM00474"/>
    </source>
</evidence>
<sequence>MITVPSQWQNNAYVKPQTSWNVDNTVRVIEPDLEAEDLVRAAVPRVEATLPAVREQRPGAEVHAPPPPLKCTPFRYICTSDELERFLESVLTKLDGDSTGPLARSGGAAGNAASATQHCVVKDAVALDLEAHSFRSYQGFVCLVQISTSEIDVVIDAISLRSALSDPKGPFIRMLRDPRLVKVMHGADSDILWLQRDFSPAARVVNLFDTARAAQILGAEGFSLAHLIKKHCIGEARPEEHLLPGGHGTGSLTRDKRMFQVADWRVRPLSPCMLHYARWDTHYLLYLYRCLLEELALQDIQNPLSTSRSQQVWAESSRIALRRYTIRSLPADAHLKMARQYKWPLKWLSHAASPGADHLARSSGSARGRKSSIRRPKSLSICVGSAATALNASSRKAAAPLSYCSRWMLAFVVSKRRTPIDRATSSEDASMERTLTPFVAIHQPSLPDTETSSTLEASSRPYQNRRHNWNETAS</sequence>
<accession>A0A7J7IKW8</accession>
<dbReference type="GO" id="GO:0000176">
    <property type="term" value="C:nuclear exosome (RNase complex)"/>
    <property type="evidence" value="ECO:0007669"/>
    <property type="project" value="TreeGrafter"/>
</dbReference>
<dbReference type="EMBL" id="VWRR01000007">
    <property type="protein sequence ID" value="KAF6003167.1"/>
    <property type="molecule type" value="Genomic_DNA"/>
</dbReference>
<reference evidence="3 4" key="1">
    <citation type="journal article" date="2020" name="J. Phycol.">
        <title>Comparative genome analysis reveals Cyanidiococcus gen. nov., a new extremophilic red algal genus sister to Cyanidioschyzon (Cyanidioschyzonaceae, Rhodophyta).</title>
        <authorList>
            <person name="Liu S.-L."/>
            <person name="Chiang Y.-R."/>
            <person name="Yoon H.S."/>
            <person name="Fu H.-Y."/>
        </authorList>
    </citation>
    <scope>NUCLEOTIDE SEQUENCE [LARGE SCALE GENOMIC DNA]</scope>
    <source>
        <strain evidence="3 4">THAL066</strain>
    </source>
</reference>
<dbReference type="GO" id="GO:0071044">
    <property type="term" value="P:histone mRNA catabolic process"/>
    <property type="evidence" value="ECO:0007669"/>
    <property type="project" value="TreeGrafter"/>
</dbReference>
<dbReference type="PANTHER" id="PTHR12124:SF47">
    <property type="entry name" value="EXOSOME COMPONENT 10"/>
    <property type="match status" value="1"/>
</dbReference>
<evidence type="ECO:0000313" key="3">
    <source>
        <dbReference type="EMBL" id="KAF6003167.1"/>
    </source>
</evidence>
<dbReference type="OrthoDB" id="2250022at2759"/>
<dbReference type="SUPFAM" id="SSF53098">
    <property type="entry name" value="Ribonuclease H-like"/>
    <property type="match status" value="1"/>
</dbReference>
<feature type="region of interest" description="Disordered" evidence="1">
    <location>
        <begin position="440"/>
        <end position="474"/>
    </location>
</feature>
<dbReference type="AlphaFoldDB" id="A0A7J7IKW8"/>
<dbReference type="Pfam" id="PF01612">
    <property type="entry name" value="DNA_pol_A_exo1"/>
    <property type="match status" value="2"/>
</dbReference>
<dbReference type="GO" id="GO:0071051">
    <property type="term" value="P:poly(A)-dependent snoRNA 3'-end processing"/>
    <property type="evidence" value="ECO:0007669"/>
    <property type="project" value="TreeGrafter"/>
</dbReference>
<dbReference type="InterPro" id="IPR012337">
    <property type="entry name" value="RNaseH-like_sf"/>
</dbReference>
<name>A0A7J7IKW8_9RHOD</name>
<comment type="caution">
    <text evidence="3">The sequence shown here is derived from an EMBL/GenBank/DDBJ whole genome shotgun (WGS) entry which is preliminary data.</text>
</comment>
<organism evidence="3 4">
    <name type="scientific">Cyanidiococcus yangmingshanensis</name>
    <dbReference type="NCBI Taxonomy" id="2690220"/>
    <lineage>
        <taxon>Eukaryota</taxon>
        <taxon>Rhodophyta</taxon>
        <taxon>Bangiophyceae</taxon>
        <taxon>Cyanidiales</taxon>
        <taxon>Cyanidiaceae</taxon>
        <taxon>Cyanidiococcus</taxon>
    </lineage>
</organism>
<dbReference type="GO" id="GO:0071036">
    <property type="term" value="P:nuclear polyadenylation-dependent snoRNA catabolic process"/>
    <property type="evidence" value="ECO:0007669"/>
    <property type="project" value="TreeGrafter"/>
</dbReference>
<dbReference type="GO" id="GO:0071037">
    <property type="term" value="P:nuclear polyadenylation-dependent snRNA catabolic process"/>
    <property type="evidence" value="ECO:0007669"/>
    <property type="project" value="TreeGrafter"/>
</dbReference>
<dbReference type="GO" id="GO:0071035">
    <property type="term" value="P:nuclear polyadenylation-dependent rRNA catabolic process"/>
    <property type="evidence" value="ECO:0007669"/>
    <property type="project" value="TreeGrafter"/>
</dbReference>